<keyword evidence="5" id="KW-1185">Reference proteome</keyword>
<gene>
    <name evidence="3" type="ordered locus">MTR_3g078560</name>
</gene>
<keyword evidence="2 3" id="KW-0812">Transmembrane</keyword>
<protein>
    <submittedName>
        <fullName evidence="3">Transmembrane protein, putative</fullName>
    </submittedName>
</protein>
<reference evidence="3 5" key="2">
    <citation type="journal article" date="2014" name="BMC Genomics">
        <title>An improved genome release (version Mt4.0) for the model legume Medicago truncatula.</title>
        <authorList>
            <person name="Tang H."/>
            <person name="Krishnakumar V."/>
            <person name="Bidwell S."/>
            <person name="Rosen B."/>
            <person name="Chan A."/>
            <person name="Zhou S."/>
            <person name="Gentzbittel L."/>
            <person name="Childs K.L."/>
            <person name="Yandell M."/>
            <person name="Gundlach H."/>
            <person name="Mayer K.F."/>
            <person name="Schwartz D.C."/>
            <person name="Town C.D."/>
        </authorList>
    </citation>
    <scope>GENOME REANNOTATION</scope>
    <source>
        <strain evidence="3">A17</strain>
        <strain evidence="4 5">cv. Jemalong A17</strain>
    </source>
</reference>
<dbReference type="EMBL" id="CM001219">
    <property type="protein sequence ID" value="KEH35086.1"/>
    <property type="molecule type" value="Genomic_DNA"/>
</dbReference>
<dbReference type="HOGENOM" id="CLU_514258_0_0_1"/>
<reference evidence="4" key="3">
    <citation type="submission" date="2015-04" db="UniProtKB">
        <authorList>
            <consortium name="EnsemblPlants"/>
        </authorList>
    </citation>
    <scope>IDENTIFICATION</scope>
    <source>
        <strain evidence="4">cv. Jemalong A17</strain>
    </source>
</reference>
<dbReference type="Proteomes" id="UP000002051">
    <property type="component" value="Chromosome 3"/>
</dbReference>
<evidence type="ECO:0000313" key="3">
    <source>
        <dbReference type="EMBL" id="KEH35086.1"/>
    </source>
</evidence>
<keyword evidence="2" id="KW-0472">Membrane</keyword>
<sequence length="530" mass="59897">MDETYIWDMLESAEGEEQESHEYVLNENTANHDESKEVGKETNFGSLLSLSVIEPPLEQSHQEFHVTPFTKCMVQKSAATKTQICEKERRIVPDLHPPPETPDPPSSQSPPPESLDSSQPATDLQQREPPPKPQDWLSSYATRDRPRSKEEGKEPTINTQHIPPPLKWPEPPDINQLAVVRPLPTTSNALATERLHFNVASVGKDCEVKRITWSIVKVLEMWTGIELLGSVQFNDSHWIMKKWVAIVDDTNKKEKNSGTDWSGCMLDLTINLVGQAQNNSSKWVREIKRWSNVESADSKNSIKHRQPYGCHLEVFASNLLRQSLVIHPSVIKMLLMKGLLKDNIRIPSQGHWSSPYLIADKFIPVKGEGVTKYNKVVLSIFLKTRVILFISRRNMEVERELSLSSTLNIEISSMVVMALIDDVLGPWHVKYISCRLSTNYNGSLIVWMTRSLEMGLSGSHQWDPGGNDSVFKHYSTMRVFGEFIYQEIQCLIAIVLVVALLCAVATVVLLKLFMFNCLGDLQATCVKASL</sequence>
<feature type="compositionally biased region" description="Pro residues" evidence="1">
    <location>
        <begin position="95"/>
        <end position="113"/>
    </location>
</feature>
<feature type="compositionally biased region" description="Basic and acidic residues" evidence="1">
    <location>
        <begin position="142"/>
        <end position="154"/>
    </location>
</feature>
<dbReference type="EnsemblPlants" id="KEH35086">
    <property type="protein sequence ID" value="KEH35086"/>
    <property type="gene ID" value="MTR_3g078560"/>
</dbReference>
<feature type="region of interest" description="Disordered" evidence="1">
    <location>
        <begin position="85"/>
        <end position="168"/>
    </location>
</feature>
<feature type="transmembrane region" description="Helical" evidence="2">
    <location>
        <begin position="491"/>
        <end position="513"/>
    </location>
</feature>
<keyword evidence="2" id="KW-1133">Transmembrane helix</keyword>
<name>A0A072V046_MEDTR</name>
<organism evidence="3 5">
    <name type="scientific">Medicago truncatula</name>
    <name type="common">Barrel medic</name>
    <name type="synonym">Medicago tribuloides</name>
    <dbReference type="NCBI Taxonomy" id="3880"/>
    <lineage>
        <taxon>Eukaryota</taxon>
        <taxon>Viridiplantae</taxon>
        <taxon>Streptophyta</taxon>
        <taxon>Embryophyta</taxon>
        <taxon>Tracheophyta</taxon>
        <taxon>Spermatophyta</taxon>
        <taxon>Magnoliopsida</taxon>
        <taxon>eudicotyledons</taxon>
        <taxon>Gunneridae</taxon>
        <taxon>Pentapetalae</taxon>
        <taxon>rosids</taxon>
        <taxon>fabids</taxon>
        <taxon>Fabales</taxon>
        <taxon>Fabaceae</taxon>
        <taxon>Papilionoideae</taxon>
        <taxon>50 kb inversion clade</taxon>
        <taxon>NPAAA clade</taxon>
        <taxon>Hologalegina</taxon>
        <taxon>IRL clade</taxon>
        <taxon>Trifolieae</taxon>
        <taxon>Medicago</taxon>
    </lineage>
</organism>
<evidence type="ECO:0000256" key="2">
    <source>
        <dbReference type="SAM" id="Phobius"/>
    </source>
</evidence>
<dbReference type="AlphaFoldDB" id="A0A072V046"/>
<evidence type="ECO:0000313" key="4">
    <source>
        <dbReference type="EnsemblPlants" id="KEH35086"/>
    </source>
</evidence>
<evidence type="ECO:0000256" key="1">
    <source>
        <dbReference type="SAM" id="MobiDB-lite"/>
    </source>
</evidence>
<reference evidence="3 5" key="1">
    <citation type="journal article" date="2011" name="Nature">
        <title>The Medicago genome provides insight into the evolution of rhizobial symbioses.</title>
        <authorList>
            <person name="Young N.D."/>
            <person name="Debelle F."/>
            <person name="Oldroyd G.E."/>
            <person name="Geurts R."/>
            <person name="Cannon S.B."/>
            <person name="Udvardi M.K."/>
            <person name="Benedito V.A."/>
            <person name="Mayer K.F."/>
            <person name="Gouzy J."/>
            <person name="Schoof H."/>
            <person name="Van de Peer Y."/>
            <person name="Proost S."/>
            <person name="Cook D.R."/>
            <person name="Meyers B.C."/>
            <person name="Spannagl M."/>
            <person name="Cheung F."/>
            <person name="De Mita S."/>
            <person name="Krishnakumar V."/>
            <person name="Gundlach H."/>
            <person name="Zhou S."/>
            <person name="Mudge J."/>
            <person name="Bharti A.K."/>
            <person name="Murray J.D."/>
            <person name="Naoumkina M.A."/>
            <person name="Rosen B."/>
            <person name="Silverstein K.A."/>
            <person name="Tang H."/>
            <person name="Rombauts S."/>
            <person name="Zhao P.X."/>
            <person name="Zhou P."/>
            <person name="Barbe V."/>
            <person name="Bardou P."/>
            <person name="Bechner M."/>
            <person name="Bellec A."/>
            <person name="Berger A."/>
            <person name="Berges H."/>
            <person name="Bidwell S."/>
            <person name="Bisseling T."/>
            <person name="Choisne N."/>
            <person name="Couloux A."/>
            <person name="Denny R."/>
            <person name="Deshpande S."/>
            <person name="Dai X."/>
            <person name="Doyle J.J."/>
            <person name="Dudez A.M."/>
            <person name="Farmer A.D."/>
            <person name="Fouteau S."/>
            <person name="Franken C."/>
            <person name="Gibelin C."/>
            <person name="Gish J."/>
            <person name="Goldstein S."/>
            <person name="Gonzalez A.J."/>
            <person name="Green P.J."/>
            <person name="Hallab A."/>
            <person name="Hartog M."/>
            <person name="Hua A."/>
            <person name="Humphray S.J."/>
            <person name="Jeong D.H."/>
            <person name="Jing Y."/>
            <person name="Jocker A."/>
            <person name="Kenton S.M."/>
            <person name="Kim D.J."/>
            <person name="Klee K."/>
            <person name="Lai H."/>
            <person name="Lang C."/>
            <person name="Lin S."/>
            <person name="Macmil S.L."/>
            <person name="Magdelenat G."/>
            <person name="Matthews L."/>
            <person name="McCorrison J."/>
            <person name="Monaghan E.L."/>
            <person name="Mun J.H."/>
            <person name="Najar F.Z."/>
            <person name="Nicholson C."/>
            <person name="Noirot C."/>
            <person name="O'Bleness M."/>
            <person name="Paule C.R."/>
            <person name="Poulain J."/>
            <person name="Prion F."/>
            <person name="Qin B."/>
            <person name="Qu C."/>
            <person name="Retzel E.F."/>
            <person name="Riddle C."/>
            <person name="Sallet E."/>
            <person name="Samain S."/>
            <person name="Samson N."/>
            <person name="Sanders I."/>
            <person name="Saurat O."/>
            <person name="Scarpelli C."/>
            <person name="Schiex T."/>
            <person name="Segurens B."/>
            <person name="Severin A.J."/>
            <person name="Sherrier D.J."/>
            <person name="Shi R."/>
            <person name="Sims S."/>
            <person name="Singer S.R."/>
            <person name="Sinharoy S."/>
            <person name="Sterck L."/>
            <person name="Viollet A."/>
            <person name="Wang B.B."/>
            <person name="Wang K."/>
            <person name="Wang M."/>
            <person name="Wang X."/>
            <person name="Warfsmann J."/>
            <person name="Weissenbach J."/>
            <person name="White D.D."/>
            <person name="White J.D."/>
            <person name="Wiley G.B."/>
            <person name="Wincker P."/>
            <person name="Xing Y."/>
            <person name="Yang L."/>
            <person name="Yao Z."/>
            <person name="Ying F."/>
            <person name="Zhai J."/>
            <person name="Zhou L."/>
            <person name="Zuber A."/>
            <person name="Denarie J."/>
            <person name="Dixon R.A."/>
            <person name="May G.D."/>
            <person name="Schwartz D.C."/>
            <person name="Rogers J."/>
            <person name="Quetier F."/>
            <person name="Town C.D."/>
            <person name="Roe B.A."/>
        </authorList>
    </citation>
    <scope>NUCLEOTIDE SEQUENCE [LARGE SCALE GENOMIC DNA]</scope>
    <source>
        <strain evidence="3">A17</strain>
        <strain evidence="4 5">cv. Jemalong A17</strain>
    </source>
</reference>
<accession>A0A072V046</accession>
<proteinExistence type="predicted"/>
<evidence type="ECO:0000313" key="5">
    <source>
        <dbReference type="Proteomes" id="UP000002051"/>
    </source>
</evidence>